<dbReference type="GO" id="GO:0060090">
    <property type="term" value="F:molecular adaptor activity"/>
    <property type="evidence" value="ECO:0007669"/>
    <property type="project" value="InterPro"/>
</dbReference>
<reference evidence="4 5" key="1">
    <citation type="submission" date="2015-04" db="EMBL/GenBank/DDBJ databases">
        <authorList>
            <person name="Syromyatnikov M.Y."/>
            <person name="Popov V.N."/>
        </authorList>
    </citation>
    <scope>NUCLEOTIDE SEQUENCE [LARGE SCALE GENOMIC DNA]</scope>
</reference>
<organism evidence="4 5">
    <name type="scientific">Clunio marinus</name>
    <dbReference type="NCBI Taxonomy" id="568069"/>
    <lineage>
        <taxon>Eukaryota</taxon>
        <taxon>Metazoa</taxon>
        <taxon>Ecdysozoa</taxon>
        <taxon>Arthropoda</taxon>
        <taxon>Hexapoda</taxon>
        <taxon>Insecta</taxon>
        <taxon>Pterygota</taxon>
        <taxon>Neoptera</taxon>
        <taxon>Endopterygota</taxon>
        <taxon>Diptera</taxon>
        <taxon>Nematocera</taxon>
        <taxon>Chironomoidea</taxon>
        <taxon>Chironomidae</taxon>
        <taxon>Clunio</taxon>
    </lineage>
</organism>
<name>A0A1J1I1N2_9DIPT</name>
<dbReference type="InterPro" id="IPR037587">
    <property type="entry name" value="LAMTOR2-like"/>
</dbReference>
<dbReference type="Proteomes" id="UP000183832">
    <property type="component" value="Unassembled WGS sequence"/>
</dbReference>
<dbReference type="Pfam" id="PF03259">
    <property type="entry name" value="Robl_LC7"/>
    <property type="match status" value="1"/>
</dbReference>
<dbReference type="SMART" id="SM00960">
    <property type="entry name" value="Robl_LC7"/>
    <property type="match status" value="1"/>
</dbReference>
<accession>A0A1J1I1N2</accession>
<dbReference type="GO" id="GO:0005085">
    <property type="term" value="F:guanyl-nucleotide exchange factor activity"/>
    <property type="evidence" value="ECO:0007669"/>
    <property type="project" value="InterPro"/>
</dbReference>
<comment type="similarity">
    <text evidence="1">Belongs to the GAMAD family.</text>
</comment>
<dbReference type="SUPFAM" id="SSF103196">
    <property type="entry name" value="Roadblock/LC7 domain"/>
    <property type="match status" value="1"/>
</dbReference>
<dbReference type="Gene3D" id="3.30.450.30">
    <property type="entry name" value="Dynein light chain 2a, cytoplasmic"/>
    <property type="match status" value="1"/>
</dbReference>
<dbReference type="OrthoDB" id="271745at2759"/>
<feature type="domain" description="Roadblock/LAMTOR2" evidence="3">
    <location>
        <begin position="7"/>
        <end position="95"/>
    </location>
</feature>
<keyword evidence="5" id="KW-1185">Reference proteome</keyword>
<dbReference type="GO" id="GO:0005737">
    <property type="term" value="C:cytoplasm"/>
    <property type="evidence" value="ECO:0007669"/>
    <property type="project" value="UniProtKB-ARBA"/>
</dbReference>
<dbReference type="GO" id="GO:0032008">
    <property type="term" value="P:positive regulation of TOR signaling"/>
    <property type="evidence" value="ECO:0007669"/>
    <property type="project" value="InterPro"/>
</dbReference>
<dbReference type="STRING" id="568069.A0A1J1I1N2"/>
<dbReference type="EMBL" id="CVRI01000035">
    <property type="protein sequence ID" value="CRK92750.1"/>
    <property type="molecule type" value="Genomic_DNA"/>
</dbReference>
<evidence type="ECO:0000256" key="1">
    <source>
        <dbReference type="ARBA" id="ARBA00007191"/>
    </source>
</evidence>
<dbReference type="InterPro" id="IPR004942">
    <property type="entry name" value="Roadblock/LAMTOR2_dom"/>
</dbReference>
<sequence length="124" mass="13559">MLKPKVLTNVLSQANTGGVENTLLLNSEGALLAFSGFHDRDARITSAIASNVWTAYEKHGHNSFREDRLQFLVINCESGKVIVSQVANLLLCLYASKDAGLGMLKTKITKLKESLENPLREISA</sequence>
<dbReference type="FunFam" id="3.30.450.30:FF:000004">
    <property type="entry name" value="ragulator complex protein LAMTOR2"/>
    <property type="match status" value="1"/>
</dbReference>
<dbReference type="PANTHER" id="PTHR13323">
    <property type="entry name" value="LATE ENDOSOMAL/LYSOSOMAL MP1 INTERACTING PROTEIN"/>
    <property type="match status" value="1"/>
</dbReference>
<evidence type="ECO:0000256" key="2">
    <source>
        <dbReference type="ARBA" id="ARBA00072715"/>
    </source>
</evidence>
<evidence type="ECO:0000259" key="3">
    <source>
        <dbReference type="SMART" id="SM00960"/>
    </source>
</evidence>
<proteinExistence type="inferred from homology"/>
<dbReference type="AlphaFoldDB" id="A0A1J1I1N2"/>
<evidence type="ECO:0000313" key="5">
    <source>
        <dbReference type="Proteomes" id="UP000183832"/>
    </source>
</evidence>
<gene>
    <name evidence="4" type="ORF">CLUMA_CG006226</name>
</gene>
<evidence type="ECO:0000313" key="4">
    <source>
        <dbReference type="EMBL" id="CRK92750.1"/>
    </source>
</evidence>
<protein>
    <recommendedName>
        <fullName evidence="2">Ragulator complex protein LAMTOR2 homolog</fullName>
    </recommendedName>
</protein>